<dbReference type="PANTHER" id="PTHR34301">
    <property type="entry name" value="DNA-BINDING PROTEIN-RELATED"/>
    <property type="match status" value="1"/>
</dbReference>
<dbReference type="SUPFAM" id="SSF52540">
    <property type="entry name" value="P-loop containing nucleoside triphosphate hydrolases"/>
    <property type="match status" value="1"/>
</dbReference>
<reference evidence="1 2" key="1">
    <citation type="submission" date="2014-12" db="EMBL/GenBank/DDBJ databases">
        <title>Isolation of bacteria from lake water.</title>
        <authorList>
            <person name="Sheng K.-Y."/>
            <person name="Chin P.-S."/>
            <person name="Chan K.-G."/>
            <person name="Tan G.S."/>
        </authorList>
    </citation>
    <scope>NUCLEOTIDE SEQUENCE [LARGE SCALE GENOMIC DNA]</scope>
    <source>
        <strain evidence="1 2">KY4</strain>
    </source>
</reference>
<dbReference type="InterPro" id="IPR027417">
    <property type="entry name" value="P-loop_NTPase"/>
</dbReference>
<dbReference type="RefSeq" id="WP_044396741.1">
    <property type="nucleotide sequence ID" value="NZ_JXYQ01000016.1"/>
</dbReference>
<name>A0A0D7KBK9_9BURK</name>
<dbReference type="EMBL" id="JXYQ01000016">
    <property type="protein sequence ID" value="KJA11394.1"/>
    <property type="molecule type" value="Genomic_DNA"/>
</dbReference>
<dbReference type="PATRIC" id="fig|80878.5.peg.494"/>
<evidence type="ECO:0000313" key="2">
    <source>
        <dbReference type="Proteomes" id="UP000032566"/>
    </source>
</evidence>
<organism evidence="1 2">
    <name type="scientific">Acidovorax temperans</name>
    <dbReference type="NCBI Taxonomy" id="80878"/>
    <lineage>
        <taxon>Bacteria</taxon>
        <taxon>Pseudomonadati</taxon>
        <taxon>Pseudomonadota</taxon>
        <taxon>Betaproteobacteria</taxon>
        <taxon>Burkholderiales</taxon>
        <taxon>Comamonadaceae</taxon>
        <taxon>Acidovorax</taxon>
    </lineage>
</organism>
<sequence length="382" mass="40868">MATDVFHRTAYAEQMAQQLLQPSPLHMNVRSGVLLSGIRRVGKTTFLRQDLVPALEARGALVVYVDLWADRSKSPATLVLDAVRATLQQMQTPGSGLLQRFKGLNLGAVGLTLGFQIEHLGTPGGATLAQAFFELVAKARVDVVLIVDEVQQALGTEDGTSLLHALKAARDAVNAQPGTPGHFLFLGTGSHKSLITDMATRHSQPFTGALTTAYEPLGQDFVQWQLQRIASAPGVVLPSAATAWAGFEALGHRPEEMLKALVQLQSAQAPADQAFPIICATLASAAADVELRAIEEFGELGQAVFDFIAQGSETGVSGLFGEEAMASYAARTGGKVPTSQVQKLAEKMISANLIARPGHGIYTVADPFVRKVWLERRKLLQR</sequence>
<dbReference type="PANTHER" id="PTHR34301:SF8">
    <property type="entry name" value="ATPASE DOMAIN-CONTAINING PROTEIN"/>
    <property type="match status" value="1"/>
</dbReference>
<comment type="caution">
    <text evidence="1">The sequence shown here is derived from an EMBL/GenBank/DDBJ whole genome shotgun (WGS) entry which is preliminary data.</text>
</comment>
<gene>
    <name evidence="1" type="ORF">RP29_05890</name>
</gene>
<keyword evidence="2" id="KW-1185">Reference proteome</keyword>
<dbReference type="Proteomes" id="UP000032566">
    <property type="component" value="Unassembled WGS sequence"/>
</dbReference>
<dbReference type="STRING" id="80878.RP29_05890"/>
<protein>
    <submittedName>
        <fullName evidence="1">ATPase</fullName>
    </submittedName>
</protein>
<dbReference type="AlphaFoldDB" id="A0A0D7KBK9"/>
<proteinExistence type="predicted"/>
<dbReference type="Gene3D" id="3.40.50.300">
    <property type="entry name" value="P-loop containing nucleotide triphosphate hydrolases"/>
    <property type="match status" value="1"/>
</dbReference>
<dbReference type="OrthoDB" id="8576717at2"/>
<accession>A0A0D7KBK9</accession>
<evidence type="ECO:0000313" key="1">
    <source>
        <dbReference type="EMBL" id="KJA11394.1"/>
    </source>
</evidence>